<comment type="caution">
    <text evidence="8">The sequence shown here is derived from an EMBL/GenBank/DDBJ whole genome shotgun (WGS) entry which is preliminary data.</text>
</comment>
<evidence type="ECO:0000256" key="3">
    <source>
        <dbReference type="ARBA" id="ARBA00022741"/>
    </source>
</evidence>
<comment type="similarity">
    <text evidence="1 5 6">Belongs to the glutamine synthetase family.</text>
</comment>
<dbReference type="AlphaFoldDB" id="A0A0F0GM73"/>
<evidence type="ECO:0000259" key="7">
    <source>
        <dbReference type="PROSITE" id="PS51987"/>
    </source>
</evidence>
<dbReference type="PANTHER" id="PTHR43785:SF12">
    <property type="entry name" value="TYPE-1 GLUTAMINE SYNTHETASE 2"/>
    <property type="match status" value="1"/>
</dbReference>
<proteinExistence type="inferred from homology"/>
<dbReference type="Pfam" id="PF16952">
    <property type="entry name" value="Gln-synt_N_2"/>
    <property type="match status" value="1"/>
</dbReference>
<accession>A0A0F0GM73</accession>
<sequence>MPPGVELIRFLWVDLNGLVRGKGVTRSAYAARMHSGIGMATMRQAAALCDRAAPVPEVDGMEEVRVMADHRTFGLLPHAPGSAAVLSDLLRQDGTPWGACPRTFLRGAVARAEALGFDVVAAFEPEFTLLREAPDGGTVPFDDSLTADNDGFDATNDLVVALIRALRAQGLEPEVYHPEFAAGQHELTIGRAPALRAADEHVWQRVLTRGLARARGLRATFAPVPKPGFRGNGNHLHVSLWHDGRNVFADPADGLGLSATARHFIGGVLAHLPGLLALTTPSVNSYRRFQRGMFAGAFACYGLDNREAAVRVPSRLRGDESGSVNVEFKPCDATANPYLALGAVVHAGLDGVERRLDPGGPMAEDPNTLSGDELTARGVARLPGSLEEALDELLRDELLTSVLGSPLLEIYEAVKRADVRDVKGLDDEQHHALYCTRY</sequence>
<evidence type="ECO:0000256" key="2">
    <source>
        <dbReference type="ARBA" id="ARBA00022598"/>
    </source>
</evidence>
<dbReference type="InterPro" id="IPR014746">
    <property type="entry name" value="Gln_synth/guanido_kin_cat_dom"/>
</dbReference>
<dbReference type="PROSITE" id="PS51987">
    <property type="entry name" value="GS_CATALYTIC"/>
    <property type="match status" value="1"/>
</dbReference>
<keyword evidence="2" id="KW-0436">Ligase</keyword>
<organism evidence="8 9">
    <name type="scientific">Lentzea aerocolonigenes</name>
    <name type="common">Lechevalieria aerocolonigenes</name>
    <name type="synonym">Saccharothrix aerocolonigenes</name>
    <dbReference type="NCBI Taxonomy" id="68170"/>
    <lineage>
        <taxon>Bacteria</taxon>
        <taxon>Bacillati</taxon>
        <taxon>Actinomycetota</taxon>
        <taxon>Actinomycetes</taxon>
        <taxon>Pseudonocardiales</taxon>
        <taxon>Pseudonocardiaceae</taxon>
        <taxon>Lentzea</taxon>
    </lineage>
</organism>
<evidence type="ECO:0000313" key="8">
    <source>
        <dbReference type="EMBL" id="KJK43676.1"/>
    </source>
</evidence>
<dbReference type="PANTHER" id="PTHR43785">
    <property type="entry name" value="GAMMA-GLUTAMYLPUTRESCINE SYNTHETASE"/>
    <property type="match status" value="1"/>
</dbReference>
<feature type="domain" description="GS catalytic" evidence="7">
    <location>
        <begin position="101"/>
        <end position="438"/>
    </location>
</feature>
<dbReference type="EMBL" id="JYJG01000279">
    <property type="protein sequence ID" value="KJK43676.1"/>
    <property type="molecule type" value="Genomic_DNA"/>
</dbReference>
<dbReference type="GO" id="GO:0005524">
    <property type="term" value="F:ATP binding"/>
    <property type="evidence" value="ECO:0007669"/>
    <property type="project" value="UniProtKB-KW"/>
</dbReference>
<dbReference type="PATRIC" id="fig|68170.10.peg.8331"/>
<keyword evidence="4" id="KW-0067">ATP-binding</keyword>
<dbReference type="InterPro" id="IPR008146">
    <property type="entry name" value="Gln_synth_cat_dom"/>
</dbReference>
<dbReference type="SUPFAM" id="SSF54368">
    <property type="entry name" value="Glutamine synthetase, N-terminal domain"/>
    <property type="match status" value="1"/>
</dbReference>
<name>A0A0F0GM73_LENAE</name>
<dbReference type="Proteomes" id="UP000033393">
    <property type="component" value="Unassembled WGS sequence"/>
</dbReference>
<dbReference type="SMART" id="SM01230">
    <property type="entry name" value="Gln-synt_C"/>
    <property type="match status" value="1"/>
</dbReference>
<dbReference type="Pfam" id="PF00120">
    <property type="entry name" value="Gln-synt_C"/>
    <property type="match status" value="1"/>
</dbReference>
<dbReference type="GO" id="GO:0006542">
    <property type="term" value="P:glutamine biosynthetic process"/>
    <property type="evidence" value="ECO:0007669"/>
    <property type="project" value="InterPro"/>
</dbReference>
<dbReference type="Gene3D" id="3.30.590.10">
    <property type="entry name" value="Glutamine synthetase/guanido kinase, catalytic domain"/>
    <property type="match status" value="1"/>
</dbReference>
<evidence type="ECO:0000313" key="9">
    <source>
        <dbReference type="Proteomes" id="UP000033393"/>
    </source>
</evidence>
<protein>
    <recommendedName>
        <fullName evidence="7">GS catalytic domain-containing protein</fullName>
    </recommendedName>
</protein>
<keyword evidence="9" id="KW-1185">Reference proteome</keyword>
<gene>
    <name evidence="8" type="ORF">UK23_32345</name>
</gene>
<reference evidence="8 9" key="1">
    <citation type="submission" date="2015-02" db="EMBL/GenBank/DDBJ databases">
        <authorList>
            <person name="Ju K.-S."/>
            <person name="Doroghazi J.R."/>
            <person name="Metcalf W."/>
        </authorList>
    </citation>
    <scope>NUCLEOTIDE SEQUENCE [LARGE SCALE GENOMIC DNA]</scope>
    <source>
        <strain evidence="8 9">NRRL B-16140</strain>
    </source>
</reference>
<evidence type="ECO:0000256" key="4">
    <source>
        <dbReference type="ARBA" id="ARBA00022840"/>
    </source>
</evidence>
<evidence type="ECO:0000256" key="1">
    <source>
        <dbReference type="ARBA" id="ARBA00009897"/>
    </source>
</evidence>
<keyword evidence="3" id="KW-0547">Nucleotide-binding</keyword>
<evidence type="ECO:0000256" key="5">
    <source>
        <dbReference type="PROSITE-ProRule" id="PRU01331"/>
    </source>
</evidence>
<evidence type="ECO:0000256" key="6">
    <source>
        <dbReference type="RuleBase" id="RU000384"/>
    </source>
</evidence>
<dbReference type="InterPro" id="IPR036651">
    <property type="entry name" value="Gln_synt_N_sf"/>
</dbReference>
<dbReference type="Gene3D" id="3.10.20.70">
    <property type="entry name" value="Glutamine synthetase, N-terminal domain"/>
    <property type="match status" value="1"/>
</dbReference>
<dbReference type="InterPro" id="IPR008147">
    <property type="entry name" value="Gln_synt_N"/>
</dbReference>
<dbReference type="GO" id="GO:0004356">
    <property type="term" value="F:glutamine synthetase activity"/>
    <property type="evidence" value="ECO:0007669"/>
    <property type="project" value="InterPro"/>
</dbReference>
<dbReference type="SUPFAM" id="SSF55931">
    <property type="entry name" value="Glutamine synthetase/guanido kinase"/>
    <property type="match status" value="1"/>
</dbReference>